<keyword evidence="2" id="KW-0597">Phosphoprotein</keyword>
<dbReference type="SMART" id="SM00421">
    <property type="entry name" value="HTH_LUXR"/>
    <property type="match status" value="1"/>
</dbReference>
<comment type="caution">
    <text evidence="6">The sequence shown here is derived from an EMBL/GenBank/DDBJ whole genome shotgun (WGS) entry which is preliminary data.</text>
</comment>
<evidence type="ECO:0000256" key="1">
    <source>
        <dbReference type="ARBA" id="ARBA00023125"/>
    </source>
</evidence>
<dbReference type="SUPFAM" id="SSF46894">
    <property type="entry name" value="C-terminal effector domain of the bipartite response regulators"/>
    <property type="match status" value="1"/>
</dbReference>
<feature type="modified residue" description="4-aspartylphosphate" evidence="2">
    <location>
        <position position="65"/>
    </location>
</feature>
<dbReference type="GO" id="GO:0000160">
    <property type="term" value="P:phosphorelay signal transduction system"/>
    <property type="evidence" value="ECO:0007669"/>
    <property type="project" value="InterPro"/>
</dbReference>
<evidence type="ECO:0000313" key="6">
    <source>
        <dbReference type="EMBL" id="GDY67818.1"/>
    </source>
</evidence>
<feature type="domain" description="HTH luxR-type" evidence="4">
    <location>
        <begin position="149"/>
        <end position="214"/>
    </location>
</feature>
<dbReference type="CDD" id="cd06170">
    <property type="entry name" value="LuxR_C_like"/>
    <property type="match status" value="1"/>
</dbReference>
<dbReference type="PRINTS" id="PR00038">
    <property type="entry name" value="HTHLUXR"/>
</dbReference>
<dbReference type="InterPro" id="IPR039420">
    <property type="entry name" value="WalR-like"/>
</dbReference>
<dbReference type="Proteomes" id="UP000302139">
    <property type="component" value="Unassembled WGS sequence"/>
</dbReference>
<keyword evidence="1" id="KW-0238">DNA-binding</keyword>
<dbReference type="PANTHER" id="PTHR43214:SF42">
    <property type="entry name" value="TRANSCRIPTIONAL REGULATORY PROTEIN DESR"/>
    <property type="match status" value="1"/>
</dbReference>
<dbReference type="PANTHER" id="PTHR43214">
    <property type="entry name" value="TWO-COMPONENT RESPONSE REGULATOR"/>
    <property type="match status" value="1"/>
</dbReference>
<gene>
    <name evidence="6" type="ORF">SAV14893_072110</name>
</gene>
<proteinExistence type="predicted"/>
<evidence type="ECO:0000259" key="5">
    <source>
        <dbReference type="PROSITE" id="PS50110"/>
    </source>
</evidence>
<dbReference type="InterPro" id="IPR001789">
    <property type="entry name" value="Sig_transdc_resp-reg_receiver"/>
</dbReference>
<dbReference type="GO" id="GO:0006355">
    <property type="term" value="P:regulation of DNA-templated transcription"/>
    <property type="evidence" value="ECO:0007669"/>
    <property type="project" value="InterPro"/>
</dbReference>
<dbReference type="Gene3D" id="3.40.50.2300">
    <property type="match status" value="1"/>
</dbReference>
<name>A0A4D4M7N2_STRAX</name>
<dbReference type="PROSITE" id="PS50110">
    <property type="entry name" value="RESPONSE_REGULATORY"/>
    <property type="match status" value="1"/>
</dbReference>
<feature type="compositionally biased region" description="Low complexity" evidence="3">
    <location>
        <begin position="291"/>
        <end position="307"/>
    </location>
</feature>
<evidence type="ECO:0000256" key="2">
    <source>
        <dbReference type="PROSITE-ProRule" id="PRU00169"/>
    </source>
</evidence>
<dbReference type="PROSITE" id="PS50043">
    <property type="entry name" value="HTH_LUXR_2"/>
    <property type="match status" value="1"/>
</dbReference>
<evidence type="ECO:0008006" key="8">
    <source>
        <dbReference type="Google" id="ProtNLM"/>
    </source>
</evidence>
<dbReference type="EMBL" id="BJHX01000001">
    <property type="protein sequence ID" value="GDY67818.1"/>
    <property type="molecule type" value="Genomic_DNA"/>
</dbReference>
<dbReference type="InterPro" id="IPR016032">
    <property type="entry name" value="Sig_transdc_resp-reg_C-effctor"/>
</dbReference>
<organism evidence="6 7">
    <name type="scientific">Streptomyces avermitilis</name>
    <dbReference type="NCBI Taxonomy" id="33903"/>
    <lineage>
        <taxon>Bacteria</taxon>
        <taxon>Bacillati</taxon>
        <taxon>Actinomycetota</taxon>
        <taxon>Actinomycetes</taxon>
        <taxon>Kitasatosporales</taxon>
        <taxon>Streptomycetaceae</taxon>
        <taxon>Streptomyces</taxon>
    </lineage>
</organism>
<feature type="domain" description="Response regulatory" evidence="5">
    <location>
        <begin position="16"/>
        <end position="134"/>
    </location>
</feature>
<feature type="compositionally biased region" description="Low complexity" evidence="3">
    <location>
        <begin position="212"/>
        <end position="237"/>
    </location>
</feature>
<dbReference type="PROSITE" id="PS00622">
    <property type="entry name" value="HTH_LUXR_1"/>
    <property type="match status" value="1"/>
</dbReference>
<dbReference type="Pfam" id="PF00196">
    <property type="entry name" value="GerE"/>
    <property type="match status" value="1"/>
</dbReference>
<dbReference type="GO" id="GO:0003677">
    <property type="term" value="F:DNA binding"/>
    <property type="evidence" value="ECO:0007669"/>
    <property type="project" value="UniProtKB-KW"/>
</dbReference>
<evidence type="ECO:0000259" key="4">
    <source>
        <dbReference type="PROSITE" id="PS50043"/>
    </source>
</evidence>
<dbReference type="SUPFAM" id="SSF52172">
    <property type="entry name" value="CheY-like"/>
    <property type="match status" value="1"/>
</dbReference>
<dbReference type="AlphaFoldDB" id="A0A4D4M7N2"/>
<protein>
    <recommendedName>
        <fullName evidence="8">DNA-binding response regulator</fullName>
    </recommendedName>
</protein>
<reference evidence="6 7" key="1">
    <citation type="submission" date="2019-04" db="EMBL/GenBank/DDBJ databases">
        <title>Draft genome sequences of Streptomyces avermitilis NBRC 14893.</title>
        <authorList>
            <person name="Komaki H."/>
            <person name="Tamura T."/>
            <person name="Hosoyama A."/>
        </authorList>
    </citation>
    <scope>NUCLEOTIDE SEQUENCE [LARGE SCALE GENOMIC DNA]</scope>
    <source>
        <strain evidence="6 7">NBRC 14893</strain>
    </source>
</reference>
<evidence type="ECO:0000313" key="7">
    <source>
        <dbReference type="Proteomes" id="UP000302139"/>
    </source>
</evidence>
<accession>A0A4D4M7N2</accession>
<evidence type="ECO:0000256" key="3">
    <source>
        <dbReference type="SAM" id="MobiDB-lite"/>
    </source>
</evidence>
<feature type="region of interest" description="Disordered" evidence="3">
    <location>
        <begin position="212"/>
        <end position="307"/>
    </location>
</feature>
<sequence>MERLTADGELRADVIRVLLVHDACLVRSVLAEWLRREPDLGVYDTTWRGAPGRVRSVRPDVCAVDLDCADSHGVPPLADVCGRGAGSLTAPRLLVLAHANRPGLLKRAAEAGALGYVDKEGSPERLVSGIRRVAEGERFVDDSLGFGFLKAAEMPLTRRELSVLSLAAGGASVAEIAGSLHLSHGTVRNYMSAITRKTGARNRIDAIRISQGRAGSEAGRRAGAGTGTEAAPEEAGTVGDHVPTRSRYRAERRSNSSWSPYSVRRPSMTSTRSARRAELMRWATTTSVVPARSANARSARSSAAGSR</sequence>
<dbReference type="InterPro" id="IPR011006">
    <property type="entry name" value="CheY-like_superfamily"/>
</dbReference>
<dbReference type="InterPro" id="IPR000792">
    <property type="entry name" value="Tscrpt_reg_LuxR_C"/>
</dbReference>